<dbReference type="AlphaFoldDB" id="A0A5C6RVF3"/>
<feature type="chain" id="PRO_5022837969" description="Lipoprotein" evidence="1">
    <location>
        <begin position="27"/>
        <end position="112"/>
    </location>
</feature>
<name>A0A5C6RVF3_9BACT</name>
<dbReference type="EMBL" id="VOOR01000009">
    <property type="protein sequence ID" value="TXB65530.1"/>
    <property type="molecule type" value="Genomic_DNA"/>
</dbReference>
<evidence type="ECO:0000313" key="3">
    <source>
        <dbReference type="Proteomes" id="UP000321580"/>
    </source>
</evidence>
<proteinExistence type="predicted"/>
<dbReference type="Proteomes" id="UP000321580">
    <property type="component" value="Unassembled WGS sequence"/>
</dbReference>
<reference evidence="2 3" key="1">
    <citation type="submission" date="2019-08" db="EMBL/GenBank/DDBJ databases">
        <title>Genome of Phaeodactylibacter luteus.</title>
        <authorList>
            <person name="Bowman J.P."/>
        </authorList>
    </citation>
    <scope>NUCLEOTIDE SEQUENCE [LARGE SCALE GENOMIC DNA]</scope>
    <source>
        <strain evidence="2 3">KCTC 42180</strain>
    </source>
</reference>
<organism evidence="2 3">
    <name type="scientific">Phaeodactylibacter luteus</name>
    <dbReference type="NCBI Taxonomy" id="1564516"/>
    <lineage>
        <taxon>Bacteria</taxon>
        <taxon>Pseudomonadati</taxon>
        <taxon>Bacteroidota</taxon>
        <taxon>Saprospiria</taxon>
        <taxon>Saprospirales</taxon>
        <taxon>Haliscomenobacteraceae</taxon>
        <taxon>Phaeodactylibacter</taxon>
    </lineage>
</organism>
<accession>A0A5C6RVF3</accession>
<evidence type="ECO:0000256" key="1">
    <source>
        <dbReference type="SAM" id="SignalP"/>
    </source>
</evidence>
<evidence type="ECO:0008006" key="4">
    <source>
        <dbReference type="Google" id="ProtNLM"/>
    </source>
</evidence>
<comment type="caution">
    <text evidence="2">The sequence shown here is derived from an EMBL/GenBank/DDBJ whole genome shotgun (WGS) entry which is preliminary data.</text>
</comment>
<feature type="signal peptide" evidence="1">
    <location>
        <begin position="1"/>
        <end position="26"/>
    </location>
</feature>
<dbReference type="RefSeq" id="WP_147166539.1">
    <property type="nucleotide sequence ID" value="NZ_VOOR01000009.1"/>
</dbReference>
<gene>
    <name evidence="2" type="ORF">FRY97_05995</name>
</gene>
<keyword evidence="1" id="KW-0732">Signal</keyword>
<keyword evidence="3" id="KW-1185">Reference proteome</keyword>
<sequence>MRALRNIISLLSIAAVACSPFSGVLAPVKAHAGWGVKYVSQNIDAPTDETALSFEPDPFSGCGSSILPTPSPRQAVPQQVAEHLYAAPLSGKSLPIYLLYQSLLFYDACTLA</sequence>
<dbReference type="PROSITE" id="PS51257">
    <property type="entry name" value="PROKAR_LIPOPROTEIN"/>
    <property type="match status" value="1"/>
</dbReference>
<protein>
    <recommendedName>
        <fullName evidence="4">Lipoprotein</fullName>
    </recommendedName>
</protein>
<evidence type="ECO:0000313" key="2">
    <source>
        <dbReference type="EMBL" id="TXB65530.1"/>
    </source>
</evidence>